<dbReference type="InterPro" id="IPR016047">
    <property type="entry name" value="M23ase_b-sheet_dom"/>
</dbReference>
<feature type="domain" description="M23ase beta-sheet core" evidence="2">
    <location>
        <begin position="200"/>
        <end position="294"/>
    </location>
</feature>
<dbReference type="RefSeq" id="WP_301198084.1">
    <property type="nucleotide sequence ID" value="NZ_JAPDPI010000006.1"/>
</dbReference>
<keyword evidence="1" id="KW-0472">Membrane</keyword>
<sequence length="322" mass="35856">MANKYIYDPNTLSYIPIENTFKSKAKKMVPFSIGGIVIGLVCYACTAIFYATPKEKIQAQQLKDILSRQEIFAERLSEADRSLKELAVLDDSLYRAMLGENPMDSALRLAGTGGTDGYEELLSSNMPKEIINSYKKLDEIVARMNVQNASYSDLFKKAAVNAQRLQHLPAIIPIANWDLKYIGSGFAPRRFHPILKRWRQHEGIDFIASTGTKIFAAADGKVTSVRVSDSFGRVVEVDHGFGITTLYAHMSKFKVKRGENVKRGDVLGYVGNSGLSAGPHLHYEVHIKGKEVDPVNYFFKDLTSAEYKAVVEKAASVEICME</sequence>
<dbReference type="Gene3D" id="2.70.70.10">
    <property type="entry name" value="Glucose Permease (Domain IIA)"/>
    <property type="match status" value="1"/>
</dbReference>
<keyword evidence="1" id="KW-0812">Transmembrane</keyword>
<keyword evidence="4" id="KW-1185">Reference proteome</keyword>
<dbReference type="FunFam" id="2.70.70.10:FF:000006">
    <property type="entry name" value="M23 family peptidase"/>
    <property type="match status" value="1"/>
</dbReference>
<dbReference type="GO" id="GO:0004222">
    <property type="term" value="F:metalloendopeptidase activity"/>
    <property type="evidence" value="ECO:0007669"/>
    <property type="project" value="TreeGrafter"/>
</dbReference>
<accession>A0AAE3SIQ1</accession>
<dbReference type="Pfam" id="PF01551">
    <property type="entry name" value="Peptidase_M23"/>
    <property type="match status" value="1"/>
</dbReference>
<evidence type="ECO:0000259" key="2">
    <source>
        <dbReference type="Pfam" id="PF01551"/>
    </source>
</evidence>
<dbReference type="CDD" id="cd12797">
    <property type="entry name" value="M23_peptidase"/>
    <property type="match status" value="1"/>
</dbReference>
<reference evidence="3" key="1">
    <citation type="submission" date="2022-10" db="EMBL/GenBank/DDBJ databases">
        <authorList>
            <person name="Yu W.X."/>
        </authorList>
    </citation>
    <scope>NUCLEOTIDE SEQUENCE</scope>
    <source>
        <strain evidence="3">D04</strain>
    </source>
</reference>
<gene>
    <name evidence="3" type="ORF">OM074_04435</name>
</gene>
<evidence type="ECO:0000313" key="4">
    <source>
        <dbReference type="Proteomes" id="UP001207408"/>
    </source>
</evidence>
<evidence type="ECO:0000313" key="3">
    <source>
        <dbReference type="EMBL" id="MCW3804862.1"/>
    </source>
</evidence>
<dbReference type="PANTHER" id="PTHR21666:SF270">
    <property type="entry name" value="MUREIN HYDROLASE ACTIVATOR ENVC"/>
    <property type="match status" value="1"/>
</dbReference>
<comment type="caution">
    <text evidence="3">The sequence shown here is derived from an EMBL/GenBank/DDBJ whole genome shotgun (WGS) entry which is preliminary data.</text>
</comment>
<feature type="transmembrane region" description="Helical" evidence="1">
    <location>
        <begin position="31"/>
        <end position="51"/>
    </location>
</feature>
<keyword evidence="1" id="KW-1133">Transmembrane helix</keyword>
<dbReference type="SUPFAM" id="SSF51261">
    <property type="entry name" value="Duplicated hybrid motif"/>
    <property type="match status" value="1"/>
</dbReference>
<dbReference type="Proteomes" id="UP001207408">
    <property type="component" value="Unassembled WGS sequence"/>
</dbReference>
<dbReference type="PANTHER" id="PTHR21666">
    <property type="entry name" value="PEPTIDASE-RELATED"/>
    <property type="match status" value="1"/>
</dbReference>
<evidence type="ECO:0000256" key="1">
    <source>
        <dbReference type="SAM" id="Phobius"/>
    </source>
</evidence>
<dbReference type="InterPro" id="IPR050570">
    <property type="entry name" value="Cell_wall_metabolism_enzyme"/>
</dbReference>
<protein>
    <submittedName>
        <fullName evidence="3">M23 family metallopeptidase</fullName>
    </submittedName>
</protein>
<organism evidence="3 4">
    <name type="scientific">Plebeiibacterium marinum</name>
    <dbReference type="NCBI Taxonomy" id="2992111"/>
    <lineage>
        <taxon>Bacteria</taxon>
        <taxon>Pseudomonadati</taxon>
        <taxon>Bacteroidota</taxon>
        <taxon>Bacteroidia</taxon>
        <taxon>Marinilabiliales</taxon>
        <taxon>Marinilabiliaceae</taxon>
        <taxon>Plebeiibacterium</taxon>
    </lineage>
</organism>
<dbReference type="EMBL" id="JAPDPI010000006">
    <property type="protein sequence ID" value="MCW3804862.1"/>
    <property type="molecule type" value="Genomic_DNA"/>
</dbReference>
<proteinExistence type="predicted"/>
<dbReference type="InterPro" id="IPR011055">
    <property type="entry name" value="Dup_hybrid_motif"/>
</dbReference>
<dbReference type="AlphaFoldDB" id="A0AAE3SIQ1"/>
<name>A0AAE3SIQ1_9BACT</name>